<reference evidence="1" key="2">
    <citation type="submission" date="2017-06" db="EMBL/GenBank/DDBJ databases">
        <title>WGS assembly of Brachypodium distachyon.</title>
        <authorList>
            <consortium name="The International Brachypodium Initiative"/>
            <person name="Lucas S."/>
            <person name="Harmon-Smith M."/>
            <person name="Lail K."/>
            <person name="Tice H."/>
            <person name="Grimwood J."/>
            <person name="Bruce D."/>
            <person name="Barry K."/>
            <person name="Shu S."/>
            <person name="Lindquist E."/>
            <person name="Wang M."/>
            <person name="Pitluck S."/>
            <person name="Vogel J.P."/>
            <person name="Garvin D.F."/>
            <person name="Mockler T.C."/>
            <person name="Schmutz J."/>
            <person name="Rokhsar D."/>
            <person name="Bevan M.W."/>
        </authorList>
    </citation>
    <scope>NUCLEOTIDE SEQUENCE</scope>
    <source>
        <strain evidence="1">Bd21</strain>
    </source>
</reference>
<accession>A0A0Q3GFP8</accession>
<dbReference type="Proteomes" id="UP000008810">
    <property type="component" value="Chromosome 2"/>
</dbReference>
<evidence type="ECO:0000313" key="3">
    <source>
        <dbReference type="Proteomes" id="UP000008810"/>
    </source>
</evidence>
<dbReference type="AlphaFoldDB" id="A0A0Q3GFP8"/>
<dbReference type="PANTHER" id="PTHR31672:SF2">
    <property type="entry name" value="F-BOX DOMAIN-CONTAINING PROTEIN"/>
    <property type="match status" value="1"/>
</dbReference>
<keyword evidence="3" id="KW-1185">Reference proteome</keyword>
<evidence type="ECO:0008006" key="4">
    <source>
        <dbReference type="Google" id="ProtNLM"/>
    </source>
</evidence>
<dbReference type="SUPFAM" id="SSF81383">
    <property type="entry name" value="F-box domain"/>
    <property type="match status" value="1"/>
</dbReference>
<dbReference type="InterPro" id="IPR036047">
    <property type="entry name" value="F-box-like_dom_sf"/>
</dbReference>
<dbReference type="EnsemblPlants" id="KQK09213">
    <property type="protein sequence ID" value="KQK09213"/>
    <property type="gene ID" value="BRADI_2g46710v3"/>
</dbReference>
<dbReference type="EMBL" id="CM000881">
    <property type="protein sequence ID" value="KQK09213.1"/>
    <property type="molecule type" value="Genomic_DNA"/>
</dbReference>
<proteinExistence type="predicted"/>
<evidence type="ECO:0000313" key="2">
    <source>
        <dbReference type="EnsemblPlants" id="KQK09213"/>
    </source>
</evidence>
<dbReference type="InParanoid" id="A0A0Q3GFP8"/>
<protein>
    <recommendedName>
        <fullName evidence="4">F-box domain-containing protein</fullName>
    </recommendedName>
</protein>
<dbReference type="PANTHER" id="PTHR31672">
    <property type="entry name" value="BNACNNG10540D PROTEIN"/>
    <property type="match status" value="1"/>
</dbReference>
<reference evidence="2" key="3">
    <citation type="submission" date="2018-08" db="UniProtKB">
        <authorList>
            <consortium name="EnsemblPlants"/>
        </authorList>
    </citation>
    <scope>IDENTIFICATION</scope>
    <source>
        <strain evidence="2">cv. Bd21</strain>
    </source>
</reference>
<evidence type="ECO:0000313" key="1">
    <source>
        <dbReference type="EMBL" id="KQK09213.1"/>
    </source>
</evidence>
<reference evidence="1 2" key="1">
    <citation type="journal article" date="2010" name="Nature">
        <title>Genome sequencing and analysis of the model grass Brachypodium distachyon.</title>
        <authorList>
            <consortium name="International Brachypodium Initiative"/>
        </authorList>
    </citation>
    <scope>NUCLEOTIDE SEQUENCE [LARGE SCALE GENOMIC DNA]</scope>
    <source>
        <strain evidence="1 2">Bd21</strain>
    </source>
</reference>
<dbReference type="OrthoDB" id="596829at2759"/>
<organism evidence="1">
    <name type="scientific">Brachypodium distachyon</name>
    <name type="common">Purple false brome</name>
    <name type="synonym">Trachynia distachya</name>
    <dbReference type="NCBI Taxonomy" id="15368"/>
    <lineage>
        <taxon>Eukaryota</taxon>
        <taxon>Viridiplantae</taxon>
        <taxon>Streptophyta</taxon>
        <taxon>Embryophyta</taxon>
        <taxon>Tracheophyta</taxon>
        <taxon>Spermatophyta</taxon>
        <taxon>Magnoliopsida</taxon>
        <taxon>Liliopsida</taxon>
        <taxon>Poales</taxon>
        <taxon>Poaceae</taxon>
        <taxon>BOP clade</taxon>
        <taxon>Pooideae</taxon>
        <taxon>Stipodae</taxon>
        <taxon>Brachypodieae</taxon>
        <taxon>Brachypodium</taxon>
    </lineage>
</organism>
<gene>
    <name evidence="1" type="ORF">BRADI_2g46710v3</name>
</gene>
<sequence length="468" mass="50121">MATSPPGSKMIRSPNGRETSLHGELLFDEILTRLPAAAAVRARAVCRAWNAALTSDHFIAAHSARAAAARQPEILFFPPSLSPAATSLYSCSLAGAPPAAARELLTVGNLTGEHVVLLSRKTCGGLTLFWEVRASEYYVCNLSTGDHAVLPACEPAAEIRTPFTTRVPRPCFPPEVSSAGLGFDPATGKHKVFRLFCNASGQQKCQVHDLRLPAGSGGRGWRPCASDPPPGVTSHVDGIGTPPVALHGRLYWLLHPQSLTGDDGSSRGDNDAPILSLHVGAERFAWVHTPPGLSRRISHLTGLDGALCAVVRDRNVLALLTWSPSSAWWAMRCRIDLRPAPARFYAYDTELCSTEEVFSMQDYVDVPRRHREAPCFINIGLHEERIAGAGGTTTSSAGGKRLRVKLGGGKIGLRGDRAHRSYRAAPHGLPASVRPLSTRCSQAGPQHVGPSPQLSMRTTLAQQHVLGN</sequence>
<dbReference type="InterPro" id="IPR050796">
    <property type="entry name" value="SCF_F-box_component"/>
</dbReference>
<dbReference type="Gramene" id="KQK09213">
    <property type="protein sequence ID" value="KQK09213"/>
    <property type="gene ID" value="BRADI_2g46710v3"/>
</dbReference>
<name>A0A0Q3GFP8_BRADI</name>